<keyword evidence="1" id="KW-0175">Coiled coil</keyword>
<sequence length="180" mass="19573">MAKQAMWALVVIGALVAGFFGGRVLSGEQEALANLQNRLASLEKQGGGSAAQTPLKAQRIAVVKVNDLALRYQQNNPALEEQLKEELDKIKLSIELLQQQVANGQISKEDAGLKALELQRSAQNNLLVAVAGPIQAAINQIAQEKGYDVVMKREDVVLYIQGTVLDDITEQVWSRILTAK</sequence>
<organism evidence="2 3">
    <name type="scientific">Fraserbacteria sp. (strain RBG_16_55_9)</name>
    <dbReference type="NCBI Taxonomy" id="1817864"/>
    <lineage>
        <taxon>Bacteria</taxon>
        <taxon>Candidatus Fraseribacteriota</taxon>
    </lineage>
</organism>
<dbReference type="SUPFAM" id="SSF111384">
    <property type="entry name" value="OmpH-like"/>
    <property type="match status" value="1"/>
</dbReference>
<name>A0A1F5UNL6_FRAXR</name>
<dbReference type="STRING" id="1817864.A2Z21_08140"/>
<comment type="caution">
    <text evidence="2">The sequence shown here is derived from an EMBL/GenBank/DDBJ whole genome shotgun (WGS) entry which is preliminary data.</text>
</comment>
<dbReference type="InterPro" id="IPR024930">
    <property type="entry name" value="Skp_dom_sf"/>
</dbReference>
<evidence type="ECO:0000256" key="1">
    <source>
        <dbReference type="SAM" id="Coils"/>
    </source>
</evidence>
<accession>A0A1F5UNL6</accession>
<dbReference type="EMBL" id="MFGX01000130">
    <property type="protein sequence ID" value="OGF52737.1"/>
    <property type="molecule type" value="Genomic_DNA"/>
</dbReference>
<evidence type="ECO:0000313" key="3">
    <source>
        <dbReference type="Proteomes" id="UP000179157"/>
    </source>
</evidence>
<evidence type="ECO:0008006" key="4">
    <source>
        <dbReference type="Google" id="ProtNLM"/>
    </source>
</evidence>
<evidence type="ECO:0000313" key="2">
    <source>
        <dbReference type="EMBL" id="OGF52737.1"/>
    </source>
</evidence>
<dbReference type="AlphaFoldDB" id="A0A1F5UNL6"/>
<feature type="coiled-coil region" evidence="1">
    <location>
        <begin position="69"/>
        <end position="100"/>
    </location>
</feature>
<dbReference type="Proteomes" id="UP000179157">
    <property type="component" value="Unassembled WGS sequence"/>
</dbReference>
<gene>
    <name evidence="2" type="ORF">A2Z21_08140</name>
</gene>
<reference evidence="2 3" key="1">
    <citation type="journal article" date="2016" name="Nat. Commun.">
        <title>Thousands of microbial genomes shed light on interconnected biogeochemical processes in an aquifer system.</title>
        <authorList>
            <person name="Anantharaman K."/>
            <person name="Brown C.T."/>
            <person name="Hug L.A."/>
            <person name="Sharon I."/>
            <person name="Castelle C.J."/>
            <person name="Probst A.J."/>
            <person name="Thomas B.C."/>
            <person name="Singh A."/>
            <person name="Wilkins M.J."/>
            <person name="Karaoz U."/>
            <person name="Brodie E.L."/>
            <person name="Williams K.H."/>
            <person name="Hubbard S.S."/>
            <person name="Banfield J.F."/>
        </authorList>
    </citation>
    <scope>NUCLEOTIDE SEQUENCE [LARGE SCALE GENOMIC DNA]</scope>
    <source>
        <strain evidence="3">RBG_16_55_9</strain>
    </source>
</reference>
<protein>
    <recommendedName>
        <fullName evidence="4">Molecular chaperone Skp</fullName>
    </recommendedName>
</protein>
<dbReference type="Gene3D" id="3.30.910.20">
    <property type="entry name" value="Skp domain"/>
    <property type="match status" value="1"/>
</dbReference>
<proteinExistence type="predicted"/>